<protein>
    <submittedName>
        <fullName evidence="2">Uncharacterized protein</fullName>
    </submittedName>
</protein>
<comment type="caution">
    <text evidence="2">The sequence shown here is derived from an EMBL/GenBank/DDBJ whole genome shotgun (WGS) entry which is preliminary data.</text>
</comment>
<sequence>MVTMKPNIDTQKTINVLVLAAMAGFIIFGRGWLLWTAFVLMALNVFAEPLVRPIAAAWLKFAEVLGTVNSKILLAIAFYFVLTPLSVLYRVFNKELVLHFKAKGRETLFEDVKEPYSKKTFERQW</sequence>
<proteinExistence type="predicted"/>
<gene>
    <name evidence="2" type="ORF">ASN18_0177</name>
</gene>
<accession>A0ABR5SNY5</accession>
<dbReference type="InterPro" id="IPR045781">
    <property type="entry name" value="SxtJ"/>
</dbReference>
<evidence type="ECO:0000313" key="2">
    <source>
        <dbReference type="EMBL" id="KWT94638.1"/>
    </source>
</evidence>
<evidence type="ECO:0000256" key="1">
    <source>
        <dbReference type="SAM" id="Phobius"/>
    </source>
</evidence>
<organism evidence="2 3">
    <name type="scientific">Candidatus Magnetominusculus xianensis</name>
    <dbReference type="NCBI Taxonomy" id="1748249"/>
    <lineage>
        <taxon>Bacteria</taxon>
        <taxon>Pseudomonadati</taxon>
        <taxon>Nitrospirota</taxon>
        <taxon>Nitrospiria</taxon>
        <taxon>Nitrospirales</taxon>
        <taxon>Nitrospiraceae</taxon>
        <taxon>Candidatus Magnetominusculus</taxon>
    </lineage>
</organism>
<keyword evidence="1" id="KW-1133">Transmembrane helix</keyword>
<keyword evidence="3" id="KW-1185">Reference proteome</keyword>
<dbReference type="EMBL" id="LNQR01000004">
    <property type="protein sequence ID" value="KWT94638.1"/>
    <property type="molecule type" value="Genomic_DNA"/>
</dbReference>
<keyword evidence="1" id="KW-0472">Membrane</keyword>
<dbReference type="Pfam" id="PF19588">
    <property type="entry name" value="SxtJ"/>
    <property type="match status" value="1"/>
</dbReference>
<dbReference type="RefSeq" id="WP_085050710.1">
    <property type="nucleotide sequence ID" value="NZ_LNQR01000004.1"/>
</dbReference>
<name>A0ABR5SNY5_9BACT</name>
<reference evidence="2 3" key="1">
    <citation type="submission" date="2015-11" db="EMBL/GenBank/DDBJ databases">
        <authorList>
            <person name="Lin W."/>
        </authorList>
    </citation>
    <scope>NUCLEOTIDE SEQUENCE [LARGE SCALE GENOMIC DNA]</scope>
    <source>
        <strain evidence="2 3">HCH-1</strain>
    </source>
</reference>
<keyword evidence="1" id="KW-0812">Transmembrane</keyword>
<feature type="transmembrane region" description="Helical" evidence="1">
    <location>
        <begin position="12"/>
        <end position="28"/>
    </location>
</feature>
<feature type="transmembrane region" description="Helical" evidence="1">
    <location>
        <begin position="72"/>
        <end position="92"/>
    </location>
</feature>
<evidence type="ECO:0000313" key="3">
    <source>
        <dbReference type="Proteomes" id="UP000060487"/>
    </source>
</evidence>
<dbReference type="Proteomes" id="UP000060487">
    <property type="component" value="Unassembled WGS sequence"/>
</dbReference>